<name>A0A922M4P4_SPOEX</name>
<evidence type="ECO:0000313" key="2">
    <source>
        <dbReference type="Proteomes" id="UP000814243"/>
    </source>
</evidence>
<comment type="caution">
    <text evidence="1">The sequence shown here is derived from an EMBL/GenBank/DDBJ whole genome shotgun (WGS) entry which is preliminary data.</text>
</comment>
<accession>A0A922M4P4</accession>
<dbReference type="EMBL" id="JACEFF010000852">
    <property type="protein sequence ID" value="KAH9629820.1"/>
    <property type="molecule type" value="Genomic_DNA"/>
</dbReference>
<gene>
    <name evidence="1" type="ORF">HF086_009947</name>
</gene>
<dbReference type="AlphaFoldDB" id="A0A922M4P4"/>
<sequence length="76" mass="8867">MVEFVNHIARKEGHNLEQLMVTLTVKDQKDAAQPHERIRFEQPGCSWKLAYKVILMRPKLGTSGEQLFGRKSFHNF</sequence>
<organism evidence="1 2">
    <name type="scientific">Spodoptera exigua</name>
    <name type="common">Beet armyworm</name>
    <name type="synonym">Noctua fulgens</name>
    <dbReference type="NCBI Taxonomy" id="7107"/>
    <lineage>
        <taxon>Eukaryota</taxon>
        <taxon>Metazoa</taxon>
        <taxon>Ecdysozoa</taxon>
        <taxon>Arthropoda</taxon>
        <taxon>Hexapoda</taxon>
        <taxon>Insecta</taxon>
        <taxon>Pterygota</taxon>
        <taxon>Neoptera</taxon>
        <taxon>Endopterygota</taxon>
        <taxon>Lepidoptera</taxon>
        <taxon>Glossata</taxon>
        <taxon>Ditrysia</taxon>
        <taxon>Noctuoidea</taxon>
        <taxon>Noctuidae</taxon>
        <taxon>Amphipyrinae</taxon>
        <taxon>Spodoptera</taxon>
    </lineage>
</organism>
<dbReference type="Proteomes" id="UP000814243">
    <property type="component" value="Unassembled WGS sequence"/>
</dbReference>
<reference evidence="1" key="1">
    <citation type="journal article" date="2021" name="G3 (Bethesda)">
        <title>Genome and transcriptome analysis of the beet armyworm Spodoptera exigua reveals targets for pest control. .</title>
        <authorList>
            <person name="Simon S."/>
            <person name="Breeschoten T."/>
            <person name="Jansen H.J."/>
            <person name="Dirks R.P."/>
            <person name="Schranz M.E."/>
            <person name="Ros V.I.D."/>
        </authorList>
    </citation>
    <scope>NUCLEOTIDE SEQUENCE</scope>
    <source>
        <strain evidence="1">TB_SE_WUR_2020</strain>
    </source>
</reference>
<evidence type="ECO:0000313" key="1">
    <source>
        <dbReference type="EMBL" id="KAH9629820.1"/>
    </source>
</evidence>
<protein>
    <submittedName>
        <fullName evidence="1">Uncharacterized protein</fullName>
    </submittedName>
</protein>
<proteinExistence type="predicted"/>